<feature type="transmembrane region" description="Helical" evidence="1">
    <location>
        <begin position="204"/>
        <end position="235"/>
    </location>
</feature>
<dbReference type="AlphaFoldDB" id="A0A1J4U0U3"/>
<evidence type="ECO:0000256" key="1">
    <source>
        <dbReference type="SAM" id="Phobius"/>
    </source>
</evidence>
<feature type="transmembrane region" description="Helical" evidence="1">
    <location>
        <begin position="279"/>
        <end position="304"/>
    </location>
</feature>
<evidence type="ECO:0000313" key="3">
    <source>
        <dbReference type="Proteomes" id="UP000182465"/>
    </source>
</evidence>
<keyword evidence="1" id="KW-1133">Transmembrane helix</keyword>
<organism evidence="2 3">
    <name type="scientific">Candidatus Kuenenbacteria bacterium CG1_02_38_13</name>
    <dbReference type="NCBI Taxonomy" id="1805235"/>
    <lineage>
        <taxon>Bacteria</taxon>
        <taxon>Candidatus Kueneniibacteriota</taxon>
    </lineage>
</organism>
<feature type="transmembrane region" description="Helical" evidence="1">
    <location>
        <begin position="340"/>
        <end position="357"/>
    </location>
</feature>
<keyword evidence="1" id="KW-0472">Membrane</keyword>
<name>A0A1J4U0U3_9BACT</name>
<accession>A0A1J4U0U3</accession>
<proteinExistence type="predicted"/>
<feature type="transmembrane region" description="Helical" evidence="1">
    <location>
        <begin position="421"/>
        <end position="442"/>
    </location>
</feature>
<comment type="caution">
    <text evidence="2">The sequence shown here is derived from an EMBL/GenBank/DDBJ whole genome shotgun (WGS) entry which is preliminary data.</text>
</comment>
<feature type="transmembrane region" description="Helical" evidence="1">
    <location>
        <begin position="20"/>
        <end position="38"/>
    </location>
</feature>
<feature type="transmembrane region" description="Helical" evidence="1">
    <location>
        <begin position="166"/>
        <end position="184"/>
    </location>
</feature>
<feature type="transmembrane region" description="Helical" evidence="1">
    <location>
        <begin position="462"/>
        <end position="481"/>
    </location>
</feature>
<dbReference type="EMBL" id="MNVB01000060">
    <property type="protein sequence ID" value="OIO16469.1"/>
    <property type="molecule type" value="Genomic_DNA"/>
</dbReference>
<dbReference type="Proteomes" id="UP000182465">
    <property type="component" value="Unassembled WGS sequence"/>
</dbReference>
<protein>
    <submittedName>
        <fullName evidence="2">Uncharacterized protein</fullName>
    </submittedName>
</protein>
<evidence type="ECO:0000313" key="2">
    <source>
        <dbReference type="EMBL" id="OIO16469.1"/>
    </source>
</evidence>
<feature type="transmembrane region" description="Helical" evidence="1">
    <location>
        <begin position="389"/>
        <end position="409"/>
    </location>
</feature>
<keyword evidence="1" id="KW-0812">Transmembrane</keyword>
<gene>
    <name evidence="2" type="ORF">AUJ29_02735</name>
</gene>
<sequence>MLLPFLRVLKITFSWVKKAFLVFAVYIVVVTLFLHFINKDSIVIDNKRVIEQNRQEIFKTINNPKLTSTKQGKISVAIFRSFMCGMIGEACTNNPFDGDKMISKSLVGKLSQLIALPLVTPQASGIFWVSDGLQNAGFIPKTYAAEGTGFAAIKPFMNIWKVFRDVSYLILVLVIITIGFMIMFRAKINPQTVISVENSLPRIVVSLILITFSFAIAGFLIDLMYALILIGIAILGNRNNFFNIAEFQNKYINANFQHLSNIAFPAGIFNGLRQLSDSLFAIIPYVINQMMRVILGGVGVFLAINYIERPLVTNIINTISEFGGDGTIPVLGQALTSFELVAKLALIPAIAIFGFVLGYVILPLVIFVLVSLTYVYLLFRIFFLLFSTYIKILILIIFAPIILLINAFPGKNMFGFWFKQLFVNLLTFPIVIILMITTYVIVNIIPASGKIWTPPLLTELNPQAFTIMLGMGIFFMIPDLVKMIKESLGVKDLPVSFNLGTFFAGAGAAWGGAQAGVGQFTSLTQMPFLGRTILNQLSSGTGILGKIGPNVLPPTVGEQVVQALKKEKAISSKP</sequence>
<reference evidence="2 3" key="1">
    <citation type="journal article" date="2016" name="Environ. Microbiol.">
        <title>Genomic resolution of a cold subsurface aquifer community provides metabolic insights for novel microbes adapted to high CO concentrations.</title>
        <authorList>
            <person name="Probst A.J."/>
            <person name="Castelle C.J."/>
            <person name="Singh A."/>
            <person name="Brown C.T."/>
            <person name="Anantharaman K."/>
            <person name="Sharon I."/>
            <person name="Hug L.A."/>
            <person name="Burstein D."/>
            <person name="Emerson J.B."/>
            <person name="Thomas B.C."/>
            <person name="Banfield J.F."/>
        </authorList>
    </citation>
    <scope>NUCLEOTIDE SEQUENCE [LARGE SCALE GENOMIC DNA]</scope>
    <source>
        <strain evidence="2">CG1_02_38_13</strain>
    </source>
</reference>